<evidence type="ECO:0000313" key="1">
    <source>
        <dbReference type="EMBL" id="MPM03458.1"/>
    </source>
</evidence>
<accession>A0A644WIZ7</accession>
<gene>
    <name evidence="1" type="ORF">SDC9_49725</name>
</gene>
<protein>
    <submittedName>
        <fullName evidence="1">Uncharacterized protein</fullName>
    </submittedName>
</protein>
<name>A0A644WIZ7_9ZZZZ</name>
<proteinExistence type="predicted"/>
<dbReference type="AlphaFoldDB" id="A0A644WIZ7"/>
<dbReference type="EMBL" id="VSSQ01000954">
    <property type="protein sequence ID" value="MPM03458.1"/>
    <property type="molecule type" value="Genomic_DNA"/>
</dbReference>
<sequence length="74" mass="8596">MAAERHVEDDRRREHAVDDGRRSVAQFLGYHRGQRNADAHCRELKRLPHGVGFCTLRVCSKQLRKQRAVVCVDQ</sequence>
<organism evidence="1">
    <name type="scientific">bioreactor metagenome</name>
    <dbReference type="NCBI Taxonomy" id="1076179"/>
    <lineage>
        <taxon>unclassified sequences</taxon>
        <taxon>metagenomes</taxon>
        <taxon>ecological metagenomes</taxon>
    </lineage>
</organism>
<reference evidence="1" key="1">
    <citation type="submission" date="2019-08" db="EMBL/GenBank/DDBJ databases">
        <authorList>
            <person name="Kucharzyk K."/>
            <person name="Murdoch R.W."/>
            <person name="Higgins S."/>
            <person name="Loffler F."/>
        </authorList>
    </citation>
    <scope>NUCLEOTIDE SEQUENCE</scope>
</reference>
<comment type="caution">
    <text evidence="1">The sequence shown here is derived from an EMBL/GenBank/DDBJ whole genome shotgun (WGS) entry which is preliminary data.</text>
</comment>